<proteinExistence type="predicted"/>
<evidence type="ECO:0000313" key="1">
    <source>
        <dbReference type="EMBL" id="MBS1257818.1"/>
    </source>
</evidence>
<dbReference type="EMBL" id="JAANXD010000039">
    <property type="protein sequence ID" value="MBS1257818.1"/>
    <property type="molecule type" value="Genomic_DNA"/>
</dbReference>
<evidence type="ECO:0000313" key="2">
    <source>
        <dbReference type="Proteomes" id="UP000722750"/>
    </source>
</evidence>
<accession>A0A941ZZ78</accession>
<sequence length="246" mass="27830">MKKILVLLCGLIISHNIMLRTDGVDVAEGGGAVAQSAVILEDDFNDGIFDEAKWAHIGISKKKPWTHIPGASVNEEDGVLVISNDLTNAGGAVKSIPFSVESGDILRLTRRVRIFPNTNFRNTTAFINRDGKPAAQYRYFYKCKDLADGVYFDYDGKEHVIPPWREWFTEIVTYNTGTGKITYAIPGRGEMSRTVGRLPDDQLWLLFDAYGWHTGHRIEIDYIKLEKIEKMSYFTMHFPPNKPADR</sequence>
<reference evidence="1" key="1">
    <citation type="journal article" date="2021" name="ISME J.">
        <title>Fine-scale metabolic discontinuity in a stratified prokaryote microbiome of a Red Sea deep halocline.</title>
        <authorList>
            <person name="Michoud G."/>
            <person name="Ngugi D.K."/>
            <person name="Barozzi A."/>
            <person name="Merlino G."/>
            <person name="Calleja M.L."/>
            <person name="Delgado-Huertas A."/>
            <person name="Moran X.A.G."/>
            <person name="Daffonchio D."/>
        </authorList>
    </citation>
    <scope>NUCLEOTIDE SEQUENCE</scope>
    <source>
        <strain evidence="1">SuakinDeep_MAG55_1</strain>
    </source>
</reference>
<organism evidence="1 2">
    <name type="scientific">Candidatus Scalindua arabica</name>
    <dbReference type="NCBI Taxonomy" id="1127984"/>
    <lineage>
        <taxon>Bacteria</taxon>
        <taxon>Pseudomonadati</taxon>
        <taxon>Planctomycetota</taxon>
        <taxon>Candidatus Brocadiia</taxon>
        <taxon>Candidatus Brocadiales</taxon>
        <taxon>Candidatus Scalinduaceae</taxon>
        <taxon>Candidatus Scalindua</taxon>
    </lineage>
</organism>
<dbReference type="AlphaFoldDB" id="A0A941ZZ78"/>
<comment type="caution">
    <text evidence="1">The sequence shown here is derived from an EMBL/GenBank/DDBJ whole genome shotgun (WGS) entry which is preliminary data.</text>
</comment>
<name>A0A941ZZ78_9BACT</name>
<dbReference type="Proteomes" id="UP000722750">
    <property type="component" value="Unassembled WGS sequence"/>
</dbReference>
<gene>
    <name evidence="1" type="ORF">MAG551_00871</name>
</gene>
<protein>
    <submittedName>
        <fullName evidence="1">Uncharacterized protein</fullName>
    </submittedName>
</protein>